<name>A0A835RKS5_VANPL</name>
<dbReference type="Pfam" id="PF01556">
    <property type="entry name" value="DnaJ_C"/>
    <property type="match status" value="1"/>
</dbReference>
<evidence type="ECO:0000313" key="4">
    <source>
        <dbReference type="Proteomes" id="UP000636800"/>
    </source>
</evidence>
<proteinExistence type="predicted"/>
<evidence type="ECO:0000256" key="1">
    <source>
        <dbReference type="ARBA" id="ARBA00023186"/>
    </source>
</evidence>
<dbReference type="GO" id="GO:0051082">
    <property type="term" value="F:unfolded protein binding"/>
    <property type="evidence" value="ECO:0007669"/>
    <property type="project" value="InterPro"/>
</dbReference>
<dbReference type="SUPFAM" id="SSF49493">
    <property type="entry name" value="HSP40/DnaJ peptide-binding domain"/>
    <property type="match status" value="1"/>
</dbReference>
<dbReference type="GO" id="GO:0005829">
    <property type="term" value="C:cytosol"/>
    <property type="evidence" value="ECO:0007669"/>
    <property type="project" value="TreeGrafter"/>
</dbReference>
<dbReference type="AlphaFoldDB" id="A0A835RKS5"/>
<protein>
    <recommendedName>
        <fullName evidence="2">Chaperone DnaJ C-terminal domain-containing protein</fullName>
    </recommendedName>
</protein>
<gene>
    <name evidence="3" type="ORF">HPP92_006884</name>
</gene>
<feature type="domain" description="Chaperone DnaJ C-terminal" evidence="2">
    <location>
        <begin position="9"/>
        <end position="44"/>
    </location>
</feature>
<dbReference type="Gene3D" id="2.60.260.20">
    <property type="entry name" value="Urease metallochaperone UreE, N-terminal domain"/>
    <property type="match status" value="1"/>
</dbReference>
<keyword evidence="4" id="KW-1185">Reference proteome</keyword>
<reference evidence="3 4" key="1">
    <citation type="journal article" date="2020" name="Nat. Food">
        <title>A phased Vanilla planifolia genome enables genetic improvement of flavour and production.</title>
        <authorList>
            <person name="Hasing T."/>
            <person name="Tang H."/>
            <person name="Brym M."/>
            <person name="Khazi F."/>
            <person name="Huang T."/>
            <person name="Chambers A.H."/>
        </authorList>
    </citation>
    <scope>NUCLEOTIDE SEQUENCE [LARGE SCALE GENOMIC DNA]</scope>
    <source>
        <tissue evidence="3">Leaf</tissue>
    </source>
</reference>
<dbReference type="InterPro" id="IPR002939">
    <property type="entry name" value="DnaJ_C"/>
</dbReference>
<dbReference type="EMBL" id="JADCNL010000003">
    <property type="protein sequence ID" value="KAG0488073.1"/>
    <property type="molecule type" value="Genomic_DNA"/>
</dbReference>
<dbReference type="PANTHER" id="PTHR24078:SF522">
    <property type="entry name" value="DNAJ CHAPERONE C-TERMINAL DOMAIN-CONTAINING PROTEIN"/>
    <property type="match status" value="1"/>
</dbReference>
<evidence type="ECO:0000259" key="2">
    <source>
        <dbReference type="Pfam" id="PF01556"/>
    </source>
</evidence>
<comment type="caution">
    <text evidence="3">The sequence shown here is derived from an EMBL/GenBank/DDBJ whole genome shotgun (WGS) entry which is preliminary data.</text>
</comment>
<dbReference type="InterPro" id="IPR008971">
    <property type="entry name" value="HSP40/DnaJ_pept-bd"/>
</dbReference>
<dbReference type="InterPro" id="IPR051339">
    <property type="entry name" value="DnaJ_subfamily_B"/>
</dbReference>
<keyword evidence="1" id="KW-0143">Chaperone</keyword>
<accession>A0A835RKS5</accession>
<dbReference type="Proteomes" id="UP000636800">
    <property type="component" value="Chromosome 3"/>
</dbReference>
<sequence>MTLSFQDEIIFPGYEKVVKGHGMPLANEKGVRGDLRIKFQVKFPSKLNDEQRAKIRDALRC</sequence>
<dbReference type="GO" id="GO:0006457">
    <property type="term" value="P:protein folding"/>
    <property type="evidence" value="ECO:0007669"/>
    <property type="project" value="InterPro"/>
</dbReference>
<dbReference type="GO" id="GO:0051087">
    <property type="term" value="F:protein-folding chaperone binding"/>
    <property type="evidence" value="ECO:0007669"/>
    <property type="project" value="TreeGrafter"/>
</dbReference>
<evidence type="ECO:0000313" key="3">
    <source>
        <dbReference type="EMBL" id="KAG0488073.1"/>
    </source>
</evidence>
<dbReference type="PANTHER" id="PTHR24078">
    <property type="entry name" value="DNAJ HOMOLOG SUBFAMILY C MEMBER"/>
    <property type="match status" value="1"/>
</dbReference>
<organism evidence="3 4">
    <name type="scientific">Vanilla planifolia</name>
    <name type="common">Vanilla</name>
    <dbReference type="NCBI Taxonomy" id="51239"/>
    <lineage>
        <taxon>Eukaryota</taxon>
        <taxon>Viridiplantae</taxon>
        <taxon>Streptophyta</taxon>
        <taxon>Embryophyta</taxon>
        <taxon>Tracheophyta</taxon>
        <taxon>Spermatophyta</taxon>
        <taxon>Magnoliopsida</taxon>
        <taxon>Liliopsida</taxon>
        <taxon>Asparagales</taxon>
        <taxon>Orchidaceae</taxon>
        <taxon>Vanilloideae</taxon>
        <taxon>Vanilleae</taxon>
        <taxon>Vanilla</taxon>
    </lineage>
</organism>